<dbReference type="EMBL" id="SGPJ01000377">
    <property type="protein sequence ID" value="THG94930.1"/>
    <property type="molecule type" value="Genomic_DNA"/>
</dbReference>
<evidence type="ECO:0000256" key="4">
    <source>
        <dbReference type="SAM" id="MobiDB-lite"/>
    </source>
</evidence>
<feature type="region of interest" description="Disordered" evidence="4">
    <location>
        <begin position="407"/>
        <end position="432"/>
    </location>
</feature>
<evidence type="ECO:0000259" key="6">
    <source>
        <dbReference type="Pfam" id="PF16653"/>
    </source>
</evidence>
<feature type="domain" description="Saccharopine dehydrogenase NADP binding" evidence="5">
    <location>
        <begin position="439"/>
        <end position="554"/>
    </location>
</feature>
<dbReference type="Pfam" id="PF16653">
    <property type="entry name" value="Sacchrp_dh_C"/>
    <property type="match status" value="1"/>
</dbReference>
<dbReference type="InterPro" id="IPR005097">
    <property type="entry name" value="Sacchrp_dh_NADP-bd"/>
</dbReference>
<dbReference type="GO" id="GO:0004753">
    <property type="term" value="F:saccharopine dehydrogenase activity"/>
    <property type="evidence" value="ECO:0007669"/>
    <property type="project" value="TreeGrafter"/>
</dbReference>
<feature type="domain" description="Saccharopine dehydrogenase-like C-terminal" evidence="6">
    <location>
        <begin position="560"/>
        <end position="912"/>
    </location>
</feature>
<dbReference type="SUPFAM" id="SSF51735">
    <property type="entry name" value="NAD(P)-binding Rossmann-fold domains"/>
    <property type="match status" value="1"/>
</dbReference>
<evidence type="ECO:0000256" key="1">
    <source>
        <dbReference type="ARBA" id="ARBA00022857"/>
    </source>
</evidence>
<keyword evidence="2" id="KW-0560">Oxidoreductase</keyword>
<evidence type="ECO:0000313" key="8">
    <source>
        <dbReference type="Proteomes" id="UP000309038"/>
    </source>
</evidence>
<evidence type="ECO:0000256" key="3">
    <source>
        <dbReference type="ARBA" id="ARBA00023154"/>
    </source>
</evidence>
<keyword evidence="1" id="KW-0521">NADP</keyword>
<dbReference type="PANTHER" id="PTHR11133:SF22">
    <property type="entry name" value="ALPHA-AMINOADIPIC SEMIALDEHYDE SYNTHASE, MITOCHONDRIAL"/>
    <property type="match status" value="1"/>
</dbReference>
<dbReference type="GO" id="GO:0019878">
    <property type="term" value="P:lysine biosynthetic process via aminoadipic acid"/>
    <property type="evidence" value="ECO:0007669"/>
    <property type="project" value="TreeGrafter"/>
</dbReference>
<dbReference type="FunFam" id="3.40.50.720:FF:000072">
    <property type="entry name" value="Saccharopine dehydrogenase [NADP(+), L-glutamate-forming]"/>
    <property type="match status" value="1"/>
</dbReference>
<name>A0A4S4KBD2_9APHY</name>
<keyword evidence="3" id="KW-0457">Lysine biosynthesis</keyword>
<dbReference type="SUPFAM" id="SSF55347">
    <property type="entry name" value="Glyceraldehyde-3-phosphate dehydrogenase-like, C-terminal domain"/>
    <property type="match status" value="1"/>
</dbReference>
<reference evidence="7 8" key="1">
    <citation type="submission" date="2019-02" db="EMBL/GenBank/DDBJ databases">
        <title>Genome sequencing of the rare red list fungi Phlebia centrifuga.</title>
        <authorList>
            <person name="Buettner E."/>
            <person name="Kellner H."/>
        </authorList>
    </citation>
    <scope>NUCLEOTIDE SEQUENCE [LARGE SCALE GENOMIC DNA]</scope>
    <source>
        <strain evidence="7 8">DSM 108282</strain>
    </source>
</reference>
<evidence type="ECO:0000313" key="7">
    <source>
        <dbReference type="EMBL" id="THG94930.1"/>
    </source>
</evidence>
<sequence>MMFSHTHKGQSYNMALLDNFVSRPAVTEQFLKPRLIDYELLKDREGKRTVGFGWFAGVAGALESLAALAHAHLELGIATPFLASLSPAHPILFTHDIPQSTPRPHTHPSLPSLLSSLHTLVGDRIAHEGTPRVLGPIVIGVTGTGKVAQGALDLLRHLPTQNVAVRDLHQLVTNPDTDLHKIYVVHALPQDYFVQTDAGSSQTYSRDHYYAHPDTYESVFCTKIAPYLSLLLNGAGWARGFPRLMSTAQLITTLHAAQALAQAGGGVGRFACVGDISCDVEGGLEFLPRSSTLSSPFFRIHCGSASSTGVTMMAVDILPTALPREASEHFCAALVPYLRTVVQQYLTPVAKEGREEEEKEEKELELERAVVASGGALREEHQWLEEPLGLWRDHQCGLSQSHWAAAAQVGAQSDSRGAADDDDDDESGNMAGGVRKKRVLMLGSGMVAGPAVDEITRHGDVELLIASNSLEEAERLTRREHARNASALYVDINDKKTVGRLVERADVVVSLLPVPFHPSVAELCLKHRKHLVTASYISPAMRALHARALAADVLLLNEIGLDPGIDHCSAISLLSSLHARQQRVSSFTSFCGGLPAPEHVQQQQQQGQGEIPLKYKFSWSPRGVLSAALNRAKFKLGGSVHEIEGKDVLKEGFPELPVSEVLKLEGIANRDSLPYAETYALGNINEIRSLVRGTIRYPGFSRLMHAFKSIGLLETETKIVRLHSWTDFARSAVEAKLGVPVQNDTASILSALRLLTPIDPELLDALAYLGIIPQPISTANSSSPAASPPPPIPLPRSLPPHAPIDLFASVLAYQLRYLPGERDLVILHHEIVTASAHGASHSEEEPEEHVHSASLTVYGNERASAMARCVGLPLAFAVRAVLEGAVVARGVCGPGVEKAVWGRVLDGLEGVGMGMRESVRVVKGGGVVEKSLLKARMTLVAAAAARLQ</sequence>
<dbReference type="InterPro" id="IPR051168">
    <property type="entry name" value="AASS"/>
</dbReference>
<dbReference type="Gene3D" id="3.30.360.10">
    <property type="entry name" value="Dihydrodipicolinate Reductase, domain 2"/>
    <property type="match status" value="1"/>
</dbReference>
<evidence type="ECO:0008006" key="9">
    <source>
        <dbReference type="Google" id="ProtNLM"/>
    </source>
</evidence>
<dbReference type="InterPro" id="IPR032095">
    <property type="entry name" value="Sacchrp_dh-like_C"/>
</dbReference>
<organism evidence="7 8">
    <name type="scientific">Hermanssonia centrifuga</name>
    <dbReference type="NCBI Taxonomy" id="98765"/>
    <lineage>
        <taxon>Eukaryota</taxon>
        <taxon>Fungi</taxon>
        <taxon>Dikarya</taxon>
        <taxon>Basidiomycota</taxon>
        <taxon>Agaricomycotina</taxon>
        <taxon>Agaricomycetes</taxon>
        <taxon>Polyporales</taxon>
        <taxon>Meruliaceae</taxon>
        <taxon>Hermanssonia</taxon>
    </lineage>
</organism>
<evidence type="ECO:0000256" key="2">
    <source>
        <dbReference type="ARBA" id="ARBA00023002"/>
    </source>
</evidence>
<dbReference type="Pfam" id="PF03435">
    <property type="entry name" value="Sacchrp_dh_NADP"/>
    <property type="match status" value="1"/>
</dbReference>
<accession>A0A4S4KBD2</accession>
<dbReference type="GO" id="GO:0005737">
    <property type="term" value="C:cytoplasm"/>
    <property type="evidence" value="ECO:0007669"/>
    <property type="project" value="TreeGrafter"/>
</dbReference>
<dbReference type="InterPro" id="IPR036291">
    <property type="entry name" value="NAD(P)-bd_dom_sf"/>
</dbReference>
<dbReference type="PANTHER" id="PTHR11133">
    <property type="entry name" value="SACCHAROPINE DEHYDROGENASE"/>
    <property type="match status" value="1"/>
</dbReference>
<dbReference type="Gene3D" id="1.10.1870.10">
    <property type="entry name" value="Domain 3, Saccharopine reductase"/>
    <property type="match status" value="1"/>
</dbReference>
<evidence type="ECO:0000259" key="5">
    <source>
        <dbReference type="Pfam" id="PF03435"/>
    </source>
</evidence>
<dbReference type="Gene3D" id="3.40.50.720">
    <property type="entry name" value="NAD(P)-binding Rossmann-like Domain"/>
    <property type="match status" value="2"/>
</dbReference>
<dbReference type="AlphaFoldDB" id="A0A4S4KBD2"/>
<protein>
    <recommendedName>
        <fullName evidence="9">Alpha-aminoadipic semialdehyde synthase</fullName>
    </recommendedName>
</protein>
<dbReference type="Proteomes" id="UP000309038">
    <property type="component" value="Unassembled WGS sequence"/>
</dbReference>
<comment type="caution">
    <text evidence="7">The sequence shown here is derived from an EMBL/GenBank/DDBJ whole genome shotgun (WGS) entry which is preliminary data.</text>
</comment>
<proteinExistence type="predicted"/>
<gene>
    <name evidence="7" type="ORF">EW026_g6632</name>
</gene>
<keyword evidence="3" id="KW-0028">Amino-acid biosynthesis</keyword>
<keyword evidence="8" id="KW-1185">Reference proteome</keyword>